<evidence type="ECO:0000313" key="3">
    <source>
        <dbReference type="Proteomes" id="UP000243688"/>
    </source>
</evidence>
<evidence type="ECO:0000313" key="2">
    <source>
        <dbReference type="EMBL" id="PDO10708.1"/>
    </source>
</evidence>
<comment type="caution">
    <text evidence="2">The sequence shown here is derived from an EMBL/GenBank/DDBJ whole genome shotgun (WGS) entry which is preliminary data.</text>
</comment>
<dbReference type="AlphaFoldDB" id="A0A2A6E064"/>
<gene>
    <name evidence="2" type="ORF">BLM47_05735</name>
</gene>
<feature type="region of interest" description="Disordered" evidence="1">
    <location>
        <begin position="1"/>
        <end position="35"/>
    </location>
</feature>
<organism evidence="2 3">
    <name type="scientific">Candidatus Reconcilbacillus cellulovorans</name>
    <dbReference type="NCBI Taxonomy" id="1906605"/>
    <lineage>
        <taxon>Bacteria</taxon>
        <taxon>Bacillati</taxon>
        <taxon>Bacillota</taxon>
        <taxon>Bacilli</taxon>
        <taxon>Bacillales</taxon>
        <taxon>Paenibacillaceae</taxon>
        <taxon>Candidatus Reconcilbacillus</taxon>
    </lineage>
</organism>
<sequence>MTNVGDLPLSAQLHRHHRRRKRPKRTPCRDGRPLRGSNEIFIRSISTGRGSRTAYTVRRRPQPVFYSEFFCNKFGPAFV</sequence>
<dbReference type="Proteomes" id="UP000243688">
    <property type="component" value="Unassembled WGS sequence"/>
</dbReference>
<evidence type="ECO:0000256" key="1">
    <source>
        <dbReference type="SAM" id="MobiDB-lite"/>
    </source>
</evidence>
<accession>A0A2A6E064</accession>
<proteinExistence type="predicted"/>
<name>A0A2A6E064_9BACL</name>
<protein>
    <submittedName>
        <fullName evidence="2">Uncharacterized protein</fullName>
    </submittedName>
</protein>
<reference evidence="2 3" key="1">
    <citation type="submission" date="2016-12" db="EMBL/GenBank/DDBJ databases">
        <title>Candidatus Reconcilibacillus cellulovorans genome.</title>
        <authorList>
            <person name="Kolinko S."/>
            <person name="Wu Y.-W."/>
            <person name="Tachea F."/>
            <person name="Denzel E."/>
            <person name="Hiras J."/>
            <person name="Baecker N."/>
            <person name="Chan L.J."/>
            <person name="Eichorst S.A."/>
            <person name="Frey D."/>
            <person name="Adams P.D."/>
            <person name="Pray T."/>
            <person name="Tanjore D."/>
            <person name="Petzold C.J."/>
            <person name="Gladden J.M."/>
            <person name="Simmons B.A."/>
            <person name="Singer S.W."/>
        </authorList>
    </citation>
    <scope>NUCLEOTIDE SEQUENCE [LARGE SCALE GENOMIC DNA]</scope>
    <source>
        <strain evidence="2">JTherm</strain>
    </source>
</reference>
<feature type="compositionally biased region" description="Basic residues" evidence="1">
    <location>
        <begin position="13"/>
        <end position="26"/>
    </location>
</feature>
<dbReference type="EMBL" id="MOXJ01000010">
    <property type="protein sequence ID" value="PDO10708.1"/>
    <property type="molecule type" value="Genomic_DNA"/>
</dbReference>